<organism evidence="1">
    <name type="scientific">Arundo donax</name>
    <name type="common">Giant reed</name>
    <name type="synonym">Donax arundinaceus</name>
    <dbReference type="NCBI Taxonomy" id="35708"/>
    <lineage>
        <taxon>Eukaryota</taxon>
        <taxon>Viridiplantae</taxon>
        <taxon>Streptophyta</taxon>
        <taxon>Embryophyta</taxon>
        <taxon>Tracheophyta</taxon>
        <taxon>Spermatophyta</taxon>
        <taxon>Magnoliopsida</taxon>
        <taxon>Liliopsida</taxon>
        <taxon>Poales</taxon>
        <taxon>Poaceae</taxon>
        <taxon>PACMAD clade</taxon>
        <taxon>Arundinoideae</taxon>
        <taxon>Arundineae</taxon>
        <taxon>Arundo</taxon>
    </lineage>
</organism>
<accession>A0A0A9GQ45</accession>
<protein>
    <submittedName>
        <fullName evidence="1">Uncharacterized protein</fullName>
    </submittedName>
</protein>
<proteinExistence type="predicted"/>
<dbReference type="EMBL" id="GBRH01170626">
    <property type="protein sequence ID" value="JAE27270.1"/>
    <property type="molecule type" value="Transcribed_RNA"/>
</dbReference>
<reference evidence="1" key="1">
    <citation type="submission" date="2014-09" db="EMBL/GenBank/DDBJ databases">
        <authorList>
            <person name="Magalhaes I.L.F."/>
            <person name="Oliveira U."/>
            <person name="Santos F.R."/>
            <person name="Vidigal T.H.D.A."/>
            <person name="Brescovit A.D."/>
            <person name="Santos A.J."/>
        </authorList>
    </citation>
    <scope>NUCLEOTIDE SEQUENCE</scope>
    <source>
        <tissue evidence="1">Shoot tissue taken approximately 20 cm above the soil surface</tissue>
    </source>
</reference>
<dbReference type="AlphaFoldDB" id="A0A0A9GQ45"/>
<evidence type="ECO:0000313" key="1">
    <source>
        <dbReference type="EMBL" id="JAE27270.1"/>
    </source>
</evidence>
<name>A0A0A9GQ45_ARUDO</name>
<sequence length="27" mass="3141">MRYCSQVSSTAGVLRHTLSTFLLVRWQ</sequence>
<reference evidence="1" key="2">
    <citation type="journal article" date="2015" name="Data Brief">
        <title>Shoot transcriptome of the giant reed, Arundo donax.</title>
        <authorList>
            <person name="Barrero R.A."/>
            <person name="Guerrero F.D."/>
            <person name="Moolhuijzen P."/>
            <person name="Goolsby J.A."/>
            <person name="Tidwell J."/>
            <person name="Bellgard S.E."/>
            <person name="Bellgard M.I."/>
        </authorList>
    </citation>
    <scope>NUCLEOTIDE SEQUENCE</scope>
    <source>
        <tissue evidence="1">Shoot tissue taken approximately 20 cm above the soil surface</tissue>
    </source>
</reference>